<evidence type="ECO:0000256" key="1">
    <source>
        <dbReference type="ARBA" id="ARBA00022679"/>
    </source>
</evidence>
<dbReference type="RefSeq" id="WP_151411991.1">
    <property type="nucleotide sequence ID" value="NZ_AP028155.1"/>
</dbReference>
<evidence type="ECO:0000259" key="2">
    <source>
        <dbReference type="Pfam" id="PF00534"/>
    </source>
</evidence>
<protein>
    <submittedName>
        <fullName evidence="3">Glycosyltransferase involved in cell wall biosynthesis</fullName>
    </submittedName>
</protein>
<keyword evidence="1 3" id="KW-0808">Transferase</keyword>
<dbReference type="PANTHER" id="PTHR46401">
    <property type="entry name" value="GLYCOSYLTRANSFERASE WBBK-RELATED"/>
    <property type="match status" value="1"/>
</dbReference>
<dbReference type="Proteomes" id="UP000546007">
    <property type="component" value="Unassembled WGS sequence"/>
</dbReference>
<organism evidence="3 4">
    <name type="scientific">Butyricimonas faecihominis</name>
    <dbReference type="NCBI Taxonomy" id="1472416"/>
    <lineage>
        <taxon>Bacteria</taxon>
        <taxon>Pseudomonadati</taxon>
        <taxon>Bacteroidota</taxon>
        <taxon>Bacteroidia</taxon>
        <taxon>Bacteroidales</taxon>
        <taxon>Odoribacteraceae</taxon>
        <taxon>Butyricimonas</taxon>
    </lineage>
</organism>
<dbReference type="GO" id="GO:0016757">
    <property type="term" value="F:glycosyltransferase activity"/>
    <property type="evidence" value="ECO:0007669"/>
    <property type="project" value="InterPro"/>
</dbReference>
<dbReference type="GO" id="GO:0009103">
    <property type="term" value="P:lipopolysaccharide biosynthetic process"/>
    <property type="evidence" value="ECO:0007669"/>
    <property type="project" value="TreeGrafter"/>
</dbReference>
<evidence type="ECO:0000313" key="3">
    <source>
        <dbReference type="EMBL" id="MBB4026088.1"/>
    </source>
</evidence>
<evidence type="ECO:0000313" key="4">
    <source>
        <dbReference type="Proteomes" id="UP000546007"/>
    </source>
</evidence>
<feature type="domain" description="Glycosyl transferase family 1" evidence="2">
    <location>
        <begin position="215"/>
        <end position="376"/>
    </location>
</feature>
<keyword evidence="4" id="KW-1185">Reference proteome</keyword>
<comment type="caution">
    <text evidence="3">The sequence shown here is derived from an EMBL/GenBank/DDBJ whole genome shotgun (WGS) entry which is preliminary data.</text>
</comment>
<dbReference type="PANTHER" id="PTHR46401:SF2">
    <property type="entry name" value="GLYCOSYLTRANSFERASE WBBK-RELATED"/>
    <property type="match status" value="1"/>
</dbReference>
<gene>
    <name evidence="3" type="ORF">GGR14_001878</name>
</gene>
<dbReference type="EMBL" id="JACIES010000004">
    <property type="protein sequence ID" value="MBB4026088.1"/>
    <property type="molecule type" value="Genomic_DNA"/>
</dbReference>
<reference evidence="3 4" key="1">
    <citation type="submission" date="2020-08" db="EMBL/GenBank/DDBJ databases">
        <title>Genomic Encyclopedia of Type Strains, Phase IV (KMG-IV): sequencing the most valuable type-strain genomes for metagenomic binning, comparative biology and taxonomic classification.</title>
        <authorList>
            <person name="Goeker M."/>
        </authorList>
    </citation>
    <scope>NUCLEOTIDE SEQUENCE [LARGE SCALE GENOMIC DNA]</scope>
    <source>
        <strain evidence="3 4">DSM 105721</strain>
    </source>
</reference>
<name>A0A7W6HX66_9BACT</name>
<dbReference type="AlphaFoldDB" id="A0A7W6HX66"/>
<dbReference type="Pfam" id="PF00534">
    <property type="entry name" value="Glycos_transf_1"/>
    <property type="match status" value="1"/>
</dbReference>
<dbReference type="OrthoDB" id="9811902at2"/>
<proteinExistence type="predicted"/>
<dbReference type="GeneID" id="93102505"/>
<dbReference type="SUPFAM" id="SSF53756">
    <property type="entry name" value="UDP-Glycosyltransferase/glycogen phosphorylase"/>
    <property type="match status" value="1"/>
</dbReference>
<dbReference type="InterPro" id="IPR001296">
    <property type="entry name" value="Glyco_trans_1"/>
</dbReference>
<dbReference type="CDD" id="cd03794">
    <property type="entry name" value="GT4_WbuB-like"/>
    <property type="match status" value="1"/>
</dbReference>
<dbReference type="Gene3D" id="3.40.50.2000">
    <property type="entry name" value="Glycogen Phosphorylase B"/>
    <property type="match status" value="2"/>
</dbReference>
<sequence>MNVLFLALSFSTPFHKSFYEDLLRVFQKNGNHIYVACAKEKRNSEEIGISDSRGITVLRISTGNITGNIGIFEKGISTLTIDLKFKKAIKKYYGDIKFDLILYPTPPITLVNTIKFVKKKTKAKTYLLLKDIFPQNAVDLGMMGTKGVKGLIYRHFRNKEKKLYRISDFIGCMSPANVNYVLSHNREISLDKIEVCPNCLAIPSKIPEFKKINSKIKHRYGIPEGALLFLYGGNLGRPQGIDFLMRCLEKEKDNKKVFFLIIGQGSEYNKLKTFIKTQNLFNAKLLAYMPKEEYQDIADQSDVGMIFLDHRFTIPNYPSRLLNYLASGIPVLLATDSNTDIGIIAKNNGFGFCCNSNDIEGFAIIVDNFIHADREAMGRKGWTFLKENYSVENGYRIIMNHFKS</sequence>
<accession>A0A7W6HX66</accession>